<feature type="transmembrane region" description="Helical" evidence="2">
    <location>
        <begin position="26"/>
        <end position="48"/>
    </location>
</feature>
<proteinExistence type="predicted"/>
<gene>
    <name evidence="3" type="ORF">Llon_0407</name>
</gene>
<keyword evidence="2" id="KW-0472">Membrane</keyword>
<dbReference type="AlphaFoldDB" id="A0A0W0VR65"/>
<organism evidence="3 4">
    <name type="scientific">Legionella londiniensis</name>
    <dbReference type="NCBI Taxonomy" id="45068"/>
    <lineage>
        <taxon>Bacteria</taxon>
        <taxon>Pseudomonadati</taxon>
        <taxon>Pseudomonadota</taxon>
        <taxon>Gammaproteobacteria</taxon>
        <taxon>Legionellales</taxon>
        <taxon>Legionellaceae</taxon>
        <taxon>Legionella</taxon>
    </lineage>
</organism>
<dbReference type="PATRIC" id="fig|45068.5.peg.436"/>
<evidence type="ECO:0000313" key="3">
    <source>
        <dbReference type="EMBL" id="KTD22533.1"/>
    </source>
</evidence>
<dbReference type="NCBIfam" id="TIGR00697">
    <property type="entry name" value="queuosine precursor transporter"/>
    <property type="match status" value="1"/>
</dbReference>
<feature type="transmembrane region" description="Helical" evidence="2">
    <location>
        <begin position="124"/>
        <end position="149"/>
    </location>
</feature>
<evidence type="ECO:0000256" key="1">
    <source>
        <dbReference type="NCBIfam" id="TIGR00697"/>
    </source>
</evidence>
<keyword evidence="4" id="KW-1185">Reference proteome</keyword>
<reference evidence="3 4" key="1">
    <citation type="submission" date="2015-11" db="EMBL/GenBank/DDBJ databases">
        <title>Genomic analysis of 38 Legionella species identifies large and diverse effector repertoires.</title>
        <authorList>
            <person name="Burstein D."/>
            <person name="Amaro F."/>
            <person name="Zusman T."/>
            <person name="Lifshitz Z."/>
            <person name="Cohen O."/>
            <person name="Gilbert J.A."/>
            <person name="Pupko T."/>
            <person name="Shuman H.A."/>
            <person name="Segal G."/>
        </authorList>
    </citation>
    <scope>NUCLEOTIDE SEQUENCE [LARGE SCALE GENOMIC DNA]</scope>
    <source>
        <strain evidence="3 4">ATCC 49505</strain>
    </source>
</reference>
<dbReference type="PANTHER" id="PTHR34300:SF1">
    <property type="entry name" value="QUEUOSINE PRECURSOR TRANSPORTER"/>
    <property type="match status" value="1"/>
</dbReference>
<protein>
    <recommendedName>
        <fullName evidence="1">Queuosine precursor transporter</fullName>
    </recommendedName>
</protein>
<dbReference type="OrthoDB" id="7065604at2"/>
<feature type="transmembrane region" description="Helical" evidence="2">
    <location>
        <begin position="93"/>
        <end position="112"/>
    </location>
</feature>
<sequence>MLSLALLHVLIIAVTNITVQFPFMFLGIHSTWGVFTYPLIFIITDLTVRLKDETTARRTVLLAMFPGLLMSYFMANFYSDSASITLFSWNELAFRVAFASFSAYILGQWLDIYIFQSLRNHQTWWIAPTASSLAGNTLDTIWFFAAAFYHSSHPFFAAHWIEIALVDLGFKLCISLLSFIPLYGVVLQWLKPKEYRIGTEHNITIF</sequence>
<dbReference type="RefSeq" id="WP_058528428.1">
    <property type="nucleotide sequence ID" value="NZ_CAAAHZ010000001.1"/>
</dbReference>
<feature type="transmembrane region" description="Helical" evidence="2">
    <location>
        <begin position="60"/>
        <end position="78"/>
    </location>
</feature>
<dbReference type="Pfam" id="PF02592">
    <property type="entry name" value="Vut_1"/>
    <property type="match status" value="1"/>
</dbReference>
<name>A0A0W0VR65_9GAMM</name>
<accession>A0A0W0VR65</accession>
<keyword evidence="2" id="KW-0812">Transmembrane</keyword>
<dbReference type="STRING" id="45068.Llon_0407"/>
<dbReference type="InterPro" id="IPR003744">
    <property type="entry name" value="YhhQ"/>
</dbReference>
<feature type="transmembrane region" description="Helical" evidence="2">
    <location>
        <begin position="169"/>
        <end position="190"/>
    </location>
</feature>
<comment type="caution">
    <text evidence="3">The sequence shown here is derived from an EMBL/GenBank/DDBJ whole genome shotgun (WGS) entry which is preliminary data.</text>
</comment>
<evidence type="ECO:0000313" key="4">
    <source>
        <dbReference type="Proteomes" id="UP000054997"/>
    </source>
</evidence>
<keyword evidence="2" id="KW-1133">Transmembrane helix</keyword>
<evidence type="ECO:0000256" key="2">
    <source>
        <dbReference type="SAM" id="Phobius"/>
    </source>
</evidence>
<dbReference type="EMBL" id="LNYK01000007">
    <property type="protein sequence ID" value="KTD22533.1"/>
    <property type="molecule type" value="Genomic_DNA"/>
</dbReference>
<dbReference type="PANTHER" id="PTHR34300">
    <property type="entry name" value="QUEUOSINE PRECURSOR TRANSPORTER-RELATED"/>
    <property type="match status" value="1"/>
</dbReference>
<dbReference type="Proteomes" id="UP000054997">
    <property type="component" value="Unassembled WGS sequence"/>
</dbReference>